<dbReference type="Pfam" id="PF03992">
    <property type="entry name" value="ABM"/>
    <property type="match status" value="1"/>
</dbReference>
<feature type="domain" description="ABM" evidence="1">
    <location>
        <begin position="2"/>
        <end position="93"/>
    </location>
</feature>
<keyword evidence="3" id="KW-1185">Reference proteome</keyword>
<dbReference type="Proteomes" id="UP000732399">
    <property type="component" value="Unassembled WGS sequence"/>
</dbReference>
<protein>
    <submittedName>
        <fullName evidence="2">Antibiotic biosynthesis monooxygenase</fullName>
    </submittedName>
</protein>
<dbReference type="GO" id="GO:0004497">
    <property type="term" value="F:monooxygenase activity"/>
    <property type="evidence" value="ECO:0007669"/>
    <property type="project" value="UniProtKB-KW"/>
</dbReference>
<dbReference type="InterPro" id="IPR007138">
    <property type="entry name" value="ABM_dom"/>
</dbReference>
<dbReference type="EMBL" id="JAAVJH010000003">
    <property type="protein sequence ID" value="NJR78078.1"/>
    <property type="molecule type" value="Genomic_DNA"/>
</dbReference>
<evidence type="ECO:0000313" key="2">
    <source>
        <dbReference type="EMBL" id="NJR78078.1"/>
    </source>
</evidence>
<dbReference type="PROSITE" id="PS51725">
    <property type="entry name" value="ABM"/>
    <property type="match status" value="1"/>
</dbReference>
<name>A0ABX1CN35_9SPHN</name>
<dbReference type="InterPro" id="IPR050744">
    <property type="entry name" value="AI-2_Isomerase_LsrG"/>
</dbReference>
<keyword evidence="2" id="KW-0503">Monooxygenase</keyword>
<evidence type="ECO:0000259" key="1">
    <source>
        <dbReference type="PROSITE" id="PS51725"/>
    </source>
</evidence>
<gene>
    <name evidence="2" type="ORF">HBH26_05530</name>
</gene>
<reference evidence="2 3" key="1">
    <citation type="submission" date="2020-03" db="EMBL/GenBank/DDBJ databases">
        <authorList>
            <person name="Wang L."/>
            <person name="He N."/>
            <person name="Li Y."/>
            <person name="Fang Y."/>
            <person name="Zhang F."/>
        </authorList>
    </citation>
    <scope>NUCLEOTIDE SEQUENCE [LARGE SCALE GENOMIC DNA]</scope>
    <source>
        <strain evidence="2 3">36D10-4-7</strain>
    </source>
</reference>
<dbReference type="Gene3D" id="3.30.70.100">
    <property type="match status" value="1"/>
</dbReference>
<evidence type="ECO:0000313" key="3">
    <source>
        <dbReference type="Proteomes" id="UP000732399"/>
    </source>
</evidence>
<keyword evidence="2" id="KW-0560">Oxidoreductase</keyword>
<dbReference type="PANTHER" id="PTHR33336">
    <property type="entry name" value="QUINOL MONOOXYGENASE YGIN-RELATED"/>
    <property type="match status" value="1"/>
</dbReference>
<proteinExistence type="predicted"/>
<comment type="caution">
    <text evidence="2">The sequence shown here is derived from an EMBL/GenBank/DDBJ whole genome shotgun (WGS) entry which is preliminary data.</text>
</comment>
<sequence length="95" mass="10632">MLIVTGSLTARPDNFEAFLASALAHVRRSRAEDGCLHHAVARDCENPYRLVFFETWRDRAALDAHFRVAEAIAFVTDIRRDAAAWAGPTIYEVTA</sequence>
<dbReference type="PANTHER" id="PTHR33336:SF15">
    <property type="entry name" value="ABM DOMAIN-CONTAINING PROTEIN"/>
    <property type="match status" value="1"/>
</dbReference>
<organism evidence="2 3">
    <name type="scientific">Sphingomonas corticis</name>
    <dbReference type="NCBI Taxonomy" id="2722791"/>
    <lineage>
        <taxon>Bacteria</taxon>
        <taxon>Pseudomonadati</taxon>
        <taxon>Pseudomonadota</taxon>
        <taxon>Alphaproteobacteria</taxon>
        <taxon>Sphingomonadales</taxon>
        <taxon>Sphingomonadaceae</taxon>
        <taxon>Sphingomonas</taxon>
    </lineage>
</organism>
<accession>A0ABX1CN35</accession>
<dbReference type="RefSeq" id="WP_168133619.1">
    <property type="nucleotide sequence ID" value="NZ_JAAVJH010000003.1"/>
</dbReference>
<dbReference type="InterPro" id="IPR011008">
    <property type="entry name" value="Dimeric_a/b-barrel"/>
</dbReference>
<dbReference type="SUPFAM" id="SSF54909">
    <property type="entry name" value="Dimeric alpha+beta barrel"/>
    <property type="match status" value="1"/>
</dbReference>